<dbReference type="GO" id="GO:0032259">
    <property type="term" value="P:methylation"/>
    <property type="evidence" value="ECO:0007669"/>
    <property type="project" value="UniProtKB-KW"/>
</dbReference>
<keyword evidence="2" id="KW-0808">Transferase</keyword>
<accession>A0A7Z0K9E5</accession>
<dbReference type="RefSeq" id="WP_179541974.1">
    <property type="nucleotide sequence ID" value="NZ_BAAALL010000005.1"/>
</dbReference>
<feature type="domain" description="Methyltransferase" evidence="1">
    <location>
        <begin position="46"/>
        <end position="135"/>
    </location>
</feature>
<name>A0A7Z0K9E5_9MICC</name>
<dbReference type="InterPro" id="IPR029063">
    <property type="entry name" value="SAM-dependent_MTases_sf"/>
</dbReference>
<keyword evidence="2" id="KW-0489">Methyltransferase</keyword>
<comment type="caution">
    <text evidence="2">The sequence shown here is derived from an EMBL/GenBank/DDBJ whole genome shotgun (WGS) entry which is preliminary data.</text>
</comment>
<protein>
    <submittedName>
        <fullName evidence="2">SAM-dependent methyltransferase</fullName>
    </submittedName>
</protein>
<evidence type="ECO:0000313" key="3">
    <source>
        <dbReference type="Proteomes" id="UP000535437"/>
    </source>
</evidence>
<dbReference type="Pfam" id="PF13649">
    <property type="entry name" value="Methyltransf_25"/>
    <property type="match status" value="1"/>
</dbReference>
<proteinExistence type="predicted"/>
<dbReference type="EMBL" id="JACCFY010000001">
    <property type="protein sequence ID" value="NYJ78664.1"/>
    <property type="molecule type" value="Genomic_DNA"/>
</dbReference>
<gene>
    <name evidence="2" type="ORF">HNR09_002075</name>
</gene>
<organism evidence="2 3">
    <name type="scientific">Nesterenkonia xinjiangensis</name>
    <dbReference type="NCBI Taxonomy" id="225327"/>
    <lineage>
        <taxon>Bacteria</taxon>
        <taxon>Bacillati</taxon>
        <taxon>Actinomycetota</taxon>
        <taxon>Actinomycetes</taxon>
        <taxon>Micrococcales</taxon>
        <taxon>Micrococcaceae</taxon>
        <taxon>Nesterenkonia</taxon>
    </lineage>
</organism>
<dbReference type="AlphaFoldDB" id="A0A7Z0K9E5"/>
<dbReference type="GO" id="GO:0008168">
    <property type="term" value="F:methyltransferase activity"/>
    <property type="evidence" value="ECO:0007669"/>
    <property type="project" value="UniProtKB-KW"/>
</dbReference>
<reference evidence="2 3" key="1">
    <citation type="submission" date="2020-07" db="EMBL/GenBank/DDBJ databases">
        <title>Sequencing the genomes of 1000 actinobacteria strains.</title>
        <authorList>
            <person name="Klenk H.-P."/>
        </authorList>
    </citation>
    <scope>NUCLEOTIDE SEQUENCE [LARGE SCALE GENOMIC DNA]</scope>
    <source>
        <strain evidence="2 3">DSM 15475</strain>
    </source>
</reference>
<dbReference type="Gene3D" id="3.40.50.150">
    <property type="entry name" value="Vaccinia Virus protein VP39"/>
    <property type="match status" value="1"/>
</dbReference>
<evidence type="ECO:0000259" key="1">
    <source>
        <dbReference type="Pfam" id="PF13649"/>
    </source>
</evidence>
<keyword evidence="3" id="KW-1185">Reference proteome</keyword>
<evidence type="ECO:0000313" key="2">
    <source>
        <dbReference type="EMBL" id="NYJ78664.1"/>
    </source>
</evidence>
<dbReference type="SUPFAM" id="SSF53335">
    <property type="entry name" value="S-adenosyl-L-methionine-dependent methyltransferases"/>
    <property type="match status" value="1"/>
</dbReference>
<sequence>MTFESVRSSYRARADEYVAALGSVDHLAAPDLVLIRRWAGSLEGPVIDVGCGPGQWTHHLCCLGVAAEGIDPVAEFIDSARSTYPDGRYRVGHAEDLGAEAGRLGGVLAWYSLIHTAPDRISAPLAEFARCLRAGAGLALGFFTGPRVESFEHAITTAYYWPTDVLASEVESAGFALTHIETRTDPGRRPHGAILATR</sequence>
<dbReference type="Proteomes" id="UP000535437">
    <property type="component" value="Unassembled WGS sequence"/>
</dbReference>
<dbReference type="InterPro" id="IPR041698">
    <property type="entry name" value="Methyltransf_25"/>
</dbReference>